<dbReference type="InterPro" id="IPR057222">
    <property type="entry name" value="DUF7900"/>
</dbReference>
<dbReference type="OrthoDB" id="1749523at2759"/>
<dbReference type="Proteomes" id="UP000886595">
    <property type="component" value="Unassembled WGS sequence"/>
</dbReference>
<comment type="caution">
    <text evidence="3">The sequence shown here is derived from an EMBL/GenBank/DDBJ whole genome shotgun (WGS) entry which is preliminary data.</text>
</comment>
<evidence type="ECO:0000313" key="4">
    <source>
        <dbReference type="Proteomes" id="UP000886595"/>
    </source>
</evidence>
<keyword evidence="4" id="KW-1185">Reference proteome</keyword>
<sequence length="109" mass="12787">MELGSSLSRKSRNSGQKVCFGGLKASTSRLDRQKSSSKILRMSQFQDGTEWQKRALIEARDEIRMKDRMIEQLNETIAETRCDLEKKQMKSVKYEDEDEIVRKFEECFV</sequence>
<protein>
    <recommendedName>
        <fullName evidence="2">DUF7900 domain-containing protein</fullName>
    </recommendedName>
</protein>
<gene>
    <name evidence="3" type="ORF">Bca52824_001199</name>
</gene>
<dbReference type="Pfam" id="PF25464">
    <property type="entry name" value="DUF7900"/>
    <property type="match status" value="1"/>
</dbReference>
<proteinExistence type="predicted"/>
<keyword evidence="1" id="KW-0175">Coiled coil</keyword>
<evidence type="ECO:0000313" key="3">
    <source>
        <dbReference type="EMBL" id="KAG2330019.1"/>
    </source>
</evidence>
<feature type="coiled-coil region" evidence="1">
    <location>
        <begin position="56"/>
        <end position="90"/>
    </location>
</feature>
<evidence type="ECO:0000256" key="1">
    <source>
        <dbReference type="SAM" id="Coils"/>
    </source>
</evidence>
<organism evidence="3 4">
    <name type="scientific">Brassica carinata</name>
    <name type="common">Ethiopian mustard</name>
    <name type="synonym">Abyssinian cabbage</name>
    <dbReference type="NCBI Taxonomy" id="52824"/>
    <lineage>
        <taxon>Eukaryota</taxon>
        <taxon>Viridiplantae</taxon>
        <taxon>Streptophyta</taxon>
        <taxon>Embryophyta</taxon>
        <taxon>Tracheophyta</taxon>
        <taxon>Spermatophyta</taxon>
        <taxon>Magnoliopsida</taxon>
        <taxon>eudicotyledons</taxon>
        <taxon>Gunneridae</taxon>
        <taxon>Pentapetalae</taxon>
        <taxon>rosids</taxon>
        <taxon>malvids</taxon>
        <taxon>Brassicales</taxon>
        <taxon>Brassicaceae</taxon>
        <taxon>Brassiceae</taxon>
        <taxon>Brassica</taxon>
    </lineage>
</organism>
<reference evidence="3 4" key="1">
    <citation type="submission" date="2020-02" db="EMBL/GenBank/DDBJ databases">
        <authorList>
            <person name="Ma Q."/>
            <person name="Huang Y."/>
            <person name="Song X."/>
            <person name="Pei D."/>
        </authorList>
    </citation>
    <scope>NUCLEOTIDE SEQUENCE [LARGE SCALE GENOMIC DNA]</scope>
    <source>
        <strain evidence="3">Sxm20200214</strain>
        <tissue evidence="3">Leaf</tissue>
    </source>
</reference>
<dbReference type="AlphaFoldDB" id="A0A8X7WHV9"/>
<name>A0A8X7WHV9_BRACI</name>
<dbReference type="EMBL" id="JAAMPC010000001">
    <property type="protein sequence ID" value="KAG2330019.1"/>
    <property type="molecule type" value="Genomic_DNA"/>
</dbReference>
<accession>A0A8X7WHV9</accession>
<evidence type="ECO:0000259" key="2">
    <source>
        <dbReference type="Pfam" id="PF25464"/>
    </source>
</evidence>
<feature type="domain" description="DUF7900" evidence="2">
    <location>
        <begin position="51"/>
        <end position="102"/>
    </location>
</feature>